<dbReference type="GO" id="GO:0016020">
    <property type="term" value="C:membrane"/>
    <property type="evidence" value="ECO:0007669"/>
    <property type="project" value="UniProtKB-SubCell"/>
</dbReference>
<feature type="transmembrane region" description="Helical" evidence="6">
    <location>
        <begin position="162"/>
        <end position="183"/>
    </location>
</feature>
<organism evidence="7 8">
    <name type="scientific">Podospora fimiseda</name>
    <dbReference type="NCBI Taxonomy" id="252190"/>
    <lineage>
        <taxon>Eukaryota</taxon>
        <taxon>Fungi</taxon>
        <taxon>Dikarya</taxon>
        <taxon>Ascomycota</taxon>
        <taxon>Pezizomycotina</taxon>
        <taxon>Sordariomycetes</taxon>
        <taxon>Sordariomycetidae</taxon>
        <taxon>Sordariales</taxon>
        <taxon>Podosporaceae</taxon>
        <taxon>Podospora</taxon>
    </lineage>
</organism>
<dbReference type="Proteomes" id="UP001301958">
    <property type="component" value="Unassembled WGS sequence"/>
</dbReference>
<dbReference type="Pfam" id="PF04172">
    <property type="entry name" value="LrgB"/>
    <property type="match status" value="2"/>
</dbReference>
<feature type="transmembrane region" description="Helical" evidence="6">
    <location>
        <begin position="560"/>
        <end position="583"/>
    </location>
</feature>
<keyword evidence="4 6" id="KW-0472">Membrane</keyword>
<feature type="transmembrane region" description="Helical" evidence="6">
    <location>
        <begin position="291"/>
        <end position="315"/>
    </location>
</feature>
<feature type="region of interest" description="Disordered" evidence="5">
    <location>
        <begin position="200"/>
        <end position="220"/>
    </location>
</feature>
<evidence type="ECO:0008006" key="9">
    <source>
        <dbReference type="Google" id="ProtNLM"/>
    </source>
</evidence>
<feature type="transmembrane region" description="Helical" evidence="6">
    <location>
        <begin position="419"/>
        <end position="439"/>
    </location>
</feature>
<gene>
    <name evidence="7" type="ORF">QBC38DRAFT_447160</name>
</gene>
<sequence>MASQQSVVALPQPSTASGANMAPTTQSPPVLLSPDVYRSTLRRISDGIIAIIIAFIAQLLLAGIQFVLSDRGVDFPPSVVAMTGIFLVFSVCGYFFPGVEDFYQKRLKRAADLLNRHMSIGFTIPFIMILRGPMSDAQTIGAIIGCFSKTLQPPFLDAITDIWLLVLTGLLNTLLAYIFALPLQCLMVRWDKGRWEQNTSGDIESAPAAASVEPKPRSTKLRAPIKSLCDSMDSSVSGDESQSDSEATEATTVEYQLPLSLSARLLSWVLANPLLLLLWLLTIMLGLPLRFVFGASFPVFSTLLLFSLWLSTLTLQATIKSLSSLPAWLRTLLSGLLNPVLFTSLAMSAYIFMEASSSSLAQVLSSLQSNTTFSTFILHPSSTGLKAGDIALSILNAGLVSWGLKLYEYRTQLLSRAGLTVFTVSSLLAACNVIGGPLLAHTVGVRPESRALSFAARSVTLALGSPVMVALGGDAGLNAAMVVISGIVYQMGLGFGVGRWLERRLVGGMEPVQQQQQRQEVDSNDPRTVAAGVTVGINAAAMGTAYLYEVHSEAAPFSALSMMALGIMTVVFSTISPLAAWVANSVVS</sequence>
<evidence type="ECO:0000256" key="6">
    <source>
        <dbReference type="SAM" id="Phobius"/>
    </source>
</evidence>
<feature type="transmembrane region" description="Helical" evidence="6">
    <location>
        <begin position="48"/>
        <end position="69"/>
    </location>
</feature>
<evidence type="ECO:0000256" key="4">
    <source>
        <dbReference type="ARBA" id="ARBA00023136"/>
    </source>
</evidence>
<feature type="transmembrane region" description="Helical" evidence="6">
    <location>
        <begin position="529"/>
        <end position="548"/>
    </location>
</feature>
<dbReference type="PANTHER" id="PTHR30249">
    <property type="entry name" value="PUTATIVE SEROTONIN TRANSPORTER"/>
    <property type="match status" value="1"/>
</dbReference>
<dbReference type="EMBL" id="MU865419">
    <property type="protein sequence ID" value="KAK4223639.1"/>
    <property type="molecule type" value="Genomic_DNA"/>
</dbReference>
<evidence type="ECO:0000313" key="8">
    <source>
        <dbReference type="Proteomes" id="UP001301958"/>
    </source>
</evidence>
<evidence type="ECO:0000256" key="2">
    <source>
        <dbReference type="ARBA" id="ARBA00022692"/>
    </source>
</evidence>
<reference evidence="7" key="1">
    <citation type="journal article" date="2023" name="Mol. Phylogenet. Evol.">
        <title>Genome-scale phylogeny and comparative genomics of the fungal order Sordariales.</title>
        <authorList>
            <person name="Hensen N."/>
            <person name="Bonometti L."/>
            <person name="Westerberg I."/>
            <person name="Brannstrom I.O."/>
            <person name="Guillou S."/>
            <person name="Cros-Aarteil S."/>
            <person name="Calhoun S."/>
            <person name="Haridas S."/>
            <person name="Kuo A."/>
            <person name="Mondo S."/>
            <person name="Pangilinan J."/>
            <person name="Riley R."/>
            <person name="LaButti K."/>
            <person name="Andreopoulos B."/>
            <person name="Lipzen A."/>
            <person name="Chen C."/>
            <person name="Yan M."/>
            <person name="Daum C."/>
            <person name="Ng V."/>
            <person name="Clum A."/>
            <person name="Steindorff A."/>
            <person name="Ohm R.A."/>
            <person name="Martin F."/>
            <person name="Silar P."/>
            <person name="Natvig D.O."/>
            <person name="Lalanne C."/>
            <person name="Gautier V."/>
            <person name="Ament-Velasquez S.L."/>
            <person name="Kruys A."/>
            <person name="Hutchinson M.I."/>
            <person name="Powell A.J."/>
            <person name="Barry K."/>
            <person name="Miller A.N."/>
            <person name="Grigoriev I.V."/>
            <person name="Debuchy R."/>
            <person name="Gladieux P."/>
            <person name="Hiltunen Thoren M."/>
            <person name="Johannesson H."/>
        </authorList>
    </citation>
    <scope>NUCLEOTIDE SEQUENCE</scope>
    <source>
        <strain evidence="7">CBS 990.96</strain>
    </source>
</reference>
<feature type="transmembrane region" description="Helical" evidence="6">
    <location>
        <begin position="479"/>
        <end position="501"/>
    </location>
</feature>
<name>A0AAN7GXY1_9PEZI</name>
<keyword evidence="3 6" id="KW-1133">Transmembrane helix</keyword>
<evidence type="ECO:0000256" key="3">
    <source>
        <dbReference type="ARBA" id="ARBA00022989"/>
    </source>
</evidence>
<evidence type="ECO:0000256" key="1">
    <source>
        <dbReference type="ARBA" id="ARBA00004141"/>
    </source>
</evidence>
<feature type="transmembrane region" description="Helical" evidence="6">
    <location>
        <begin position="390"/>
        <end position="407"/>
    </location>
</feature>
<evidence type="ECO:0000313" key="7">
    <source>
        <dbReference type="EMBL" id="KAK4223639.1"/>
    </source>
</evidence>
<protein>
    <recommendedName>
        <fullName evidence="9">LrgB-like protein</fullName>
    </recommendedName>
</protein>
<comment type="subcellular location">
    <subcellularLocation>
        <location evidence="1">Membrane</location>
        <topology evidence="1">Multi-pass membrane protein</topology>
    </subcellularLocation>
</comment>
<feature type="transmembrane region" description="Helical" evidence="6">
    <location>
        <begin position="327"/>
        <end position="353"/>
    </location>
</feature>
<accession>A0AAN7GXY1</accession>
<feature type="transmembrane region" description="Helical" evidence="6">
    <location>
        <begin position="265"/>
        <end position="285"/>
    </location>
</feature>
<evidence type="ECO:0000256" key="5">
    <source>
        <dbReference type="SAM" id="MobiDB-lite"/>
    </source>
</evidence>
<comment type="caution">
    <text evidence="7">The sequence shown here is derived from an EMBL/GenBank/DDBJ whole genome shotgun (WGS) entry which is preliminary data.</text>
</comment>
<proteinExistence type="predicted"/>
<feature type="region of interest" description="Disordered" evidence="5">
    <location>
        <begin position="1"/>
        <end position="26"/>
    </location>
</feature>
<feature type="transmembrane region" description="Helical" evidence="6">
    <location>
        <begin position="75"/>
        <end position="96"/>
    </location>
</feature>
<dbReference type="PANTHER" id="PTHR30249:SF0">
    <property type="entry name" value="PLASTIDAL GLYCOLATE_GLYCERATE TRANSLOCATOR 1, CHLOROPLASTIC"/>
    <property type="match status" value="1"/>
</dbReference>
<reference evidence="7" key="2">
    <citation type="submission" date="2023-05" db="EMBL/GenBank/DDBJ databases">
        <authorList>
            <consortium name="Lawrence Berkeley National Laboratory"/>
            <person name="Steindorff A."/>
            <person name="Hensen N."/>
            <person name="Bonometti L."/>
            <person name="Westerberg I."/>
            <person name="Brannstrom I.O."/>
            <person name="Guillou S."/>
            <person name="Cros-Aarteil S."/>
            <person name="Calhoun S."/>
            <person name="Haridas S."/>
            <person name="Kuo A."/>
            <person name="Mondo S."/>
            <person name="Pangilinan J."/>
            <person name="Riley R."/>
            <person name="Labutti K."/>
            <person name="Andreopoulos B."/>
            <person name="Lipzen A."/>
            <person name="Chen C."/>
            <person name="Yanf M."/>
            <person name="Daum C."/>
            <person name="Ng V."/>
            <person name="Clum A."/>
            <person name="Ohm R."/>
            <person name="Martin F."/>
            <person name="Silar P."/>
            <person name="Natvig D."/>
            <person name="Lalanne C."/>
            <person name="Gautier V."/>
            <person name="Ament-Velasquez S.L."/>
            <person name="Kruys A."/>
            <person name="Hutchinson M.I."/>
            <person name="Powell A.J."/>
            <person name="Barry K."/>
            <person name="Miller A.N."/>
            <person name="Grigoriev I.V."/>
            <person name="Debuchy R."/>
            <person name="Gladieux P."/>
            <person name="Thoren M.H."/>
            <person name="Johannesson H."/>
        </authorList>
    </citation>
    <scope>NUCLEOTIDE SEQUENCE</scope>
    <source>
        <strain evidence="7">CBS 990.96</strain>
    </source>
</reference>
<feature type="transmembrane region" description="Helical" evidence="6">
    <location>
        <begin position="117"/>
        <end position="134"/>
    </location>
</feature>
<keyword evidence="2 6" id="KW-0812">Transmembrane</keyword>
<dbReference type="AlphaFoldDB" id="A0AAN7GXY1"/>
<keyword evidence="8" id="KW-1185">Reference proteome</keyword>
<dbReference type="InterPro" id="IPR007300">
    <property type="entry name" value="CidB/LrgB"/>
</dbReference>